<feature type="signal peptide" evidence="4">
    <location>
        <begin position="1"/>
        <end position="22"/>
    </location>
</feature>
<evidence type="ECO:0000313" key="5">
    <source>
        <dbReference type="EMBL" id="CAH3034595.1"/>
    </source>
</evidence>
<comment type="caution">
    <text evidence="5">The sequence shown here is derived from an EMBL/GenBank/DDBJ whole genome shotgun (WGS) entry which is preliminary data.</text>
</comment>
<dbReference type="InterPro" id="IPR008993">
    <property type="entry name" value="TIMP-like_OB-fold"/>
</dbReference>
<feature type="compositionally biased region" description="Polar residues" evidence="3">
    <location>
        <begin position="65"/>
        <end position="76"/>
    </location>
</feature>
<keyword evidence="4" id="KW-0732">Signal</keyword>
<sequence>MKNVFFLAGLLMATLLAQSCEGSMIPEHPQTAFCKADFVVRVKILGKVKKDIRTPPPAIVLGDSFINSPSVPTSPDNADDSSTEDSTTPPVGKKSSIPLSFQKPVDMPPGEDITEKPSVKPSMSVLHSLLGRHRRSLGLGIRGAPPPPPASNLYNRPFSRRGRDKGMMYYDVLIKKVFKGGDNVRNTKGTFIDAANPRRFFARIYFSPYHGQELEAGVAYMLSGKIMNNELLLPNSGCWMEKWEDLSKEEKHGLHGKYAENCDCRIRFCVPGFCDRLQAFPLPSQCAWELRNFREPSRDCGARHNLCIKHQNECNWTVGKGFDSCLNPAVFP</sequence>
<evidence type="ECO:0000256" key="2">
    <source>
        <dbReference type="ARBA" id="ARBA00022525"/>
    </source>
</evidence>
<dbReference type="SUPFAM" id="SSF50242">
    <property type="entry name" value="TIMP-like"/>
    <property type="match status" value="1"/>
</dbReference>
<dbReference type="InterPro" id="IPR001820">
    <property type="entry name" value="TIMP"/>
</dbReference>
<keyword evidence="6" id="KW-1185">Reference proteome</keyword>
<evidence type="ECO:0000256" key="4">
    <source>
        <dbReference type="SAM" id="SignalP"/>
    </source>
</evidence>
<evidence type="ECO:0000256" key="1">
    <source>
        <dbReference type="ARBA" id="ARBA00004613"/>
    </source>
</evidence>
<reference evidence="5 6" key="1">
    <citation type="submission" date="2022-05" db="EMBL/GenBank/DDBJ databases">
        <authorList>
            <consortium name="Genoscope - CEA"/>
            <person name="William W."/>
        </authorList>
    </citation>
    <scope>NUCLEOTIDE SEQUENCE [LARGE SCALE GENOMIC DNA]</scope>
</reference>
<feature type="chain" id="PRO_5046609220" evidence="4">
    <location>
        <begin position="23"/>
        <end position="332"/>
    </location>
</feature>
<comment type="subcellular location">
    <subcellularLocation>
        <location evidence="1">Secreted</location>
    </subcellularLocation>
</comment>
<dbReference type="Proteomes" id="UP001159405">
    <property type="component" value="Unassembled WGS sequence"/>
</dbReference>
<organism evidence="5 6">
    <name type="scientific">Porites lobata</name>
    <dbReference type="NCBI Taxonomy" id="104759"/>
    <lineage>
        <taxon>Eukaryota</taxon>
        <taxon>Metazoa</taxon>
        <taxon>Cnidaria</taxon>
        <taxon>Anthozoa</taxon>
        <taxon>Hexacorallia</taxon>
        <taxon>Scleractinia</taxon>
        <taxon>Fungiina</taxon>
        <taxon>Poritidae</taxon>
        <taxon>Porites</taxon>
    </lineage>
</organism>
<dbReference type="PANTHER" id="PTHR11844">
    <property type="entry name" value="METALLOPROTEASE INHIBITOR"/>
    <property type="match status" value="1"/>
</dbReference>
<gene>
    <name evidence="5" type="ORF">PLOB_00024824</name>
</gene>
<dbReference type="Gene3D" id="2.40.50.120">
    <property type="match status" value="1"/>
</dbReference>
<keyword evidence="2" id="KW-0964">Secreted</keyword>
<dbReference type="SMART" id="SM00206">
    <property type="entry name" value="NTR"/>
    <property type="match status" value="1"/>
</dbReference>
<dbReference type="Pfam" id="PF00965">
    <property type="entry name" value="TIMP"/>
    <property type="match status" value="2"/>
</dbReference>
<proteinExistence type="predicted"/>
<feature type="region of interest" description="Disordered" evidence="3">
    <location>
        <begin position="63"/>
        <end position="118"/>
    </location>
</feature>
<evidence type="ECO:0000313" key="6">
    <source>
        <dbReference type="Proteomes" id="UP001159405"/>
    </source>
</evidence>
<protein>
    <submittedName>
        <fullName evidence="5">Uncharacterized protein</fullName>
    </submittedName>
</protein>
<dbReference type="EMBL" id="CALNXK010000003">
    <property type="protein sequence ID" value="CAH3034595.1"/>
    <property type="molecule type" value="Genomic_DNA"/>
</dbReference>
<evidence type="ECO:0000256" key="3">
    <source>
        <dbReference type="SAM" id="MobiDB-lite"/>
    </source>
</evidence>
<accession>A0ABN8MWF8</accession>
<dbReference type="PANTHER" id="PTHR11844:SF33">
    <property type="entry name" value="TISSUE INHIBITOR OF METALLOPROTEINASE"/>
    <property type="match status" value="1"/>
</dbReference>
<dbReference type="PROSITE" id="PS51257">
    <property type="entry name" value="PROKAR_LIPOPROTEIN"/>
    <property type="match status" value="1"/>
</dbReference>
<name>A0ABN8MWF8_9CNID</name>